<feature type="active site" evidence="9">
    <location>
        <position position="184"/>
    </location>
</feature>
<dbReference type="GO" id="GO:0000049">
    <property type="term" value="F:tRNA binding"/>
    <property type="evidence" value="ECO:0007669"/>
    <property type="project" value="UniProtKB-UniRule"/>
</dbReference>
<keyword evidence="3 9" id="KW-0489">Methyltransferase</keyword>
<dbReference type="InterPro" id="IPR003358">
    <property type="entry name" value="tRNA_(Gua-N-7)_MeTrfase_Trmb"/>
</dbReference>
<keyword evidence="4 9" id="KW-0808">Transferase</keyword>
<feature type="binding site" evidence="9">
    <location>
        <begin position="259"/>
        <end position="261"/>
    </location>
    <ligand>
        <name>S-adenosyl-L-methionine</name>
        <dbReference type="ChEBI" id="CHEBI:59789"/>
    </ligand>
</feature>
<comment type="catalytic activity">
    <reaction evidence="1 9">
        <text>guanosine(46) in tRNA + S-adenosyl-L-methionine = N(7)-methylguanosine(46) in tRNA + S-adenosyl-L-homocysteine</text>
        <dbReference type="Rhea" id="RHEA:42708"/>
        <dbReference type="Rhea" id="RHEA-COMP:10188"/>
        <dbReference type="Rhea" id="RHEA-COMP:10189"/>
        <dbReference type="ChEBI" id="CHEBI:57856"/>
        <dbReference type="ChEBI" id="CHEBI:59789"/>
        <dbReference type="ChEBI" id="CHEBI:74269"/>
        <dbReference type="ChEBI" id="CHEBI:74480"/>
        <dbReference type="EC" id="2.1.1.33"/>
    </reaction>
</comment>
<dbReference type="Proteomes" id="UP000031512">
    <property type="component" value="Chromosome 1"/>
</dbReference>
<evidence type="ECO:0000256" key="1">
    <source>
        <dbReference type="ARBA" id="ARBA00000142"/>
    </source>
</evidence>
<dbReference type="GO" id="GO:0005634">
    <property type="term" value="C:nucleus"/>
    <property type="evidence" value="ECO:0007669"/>
    <property type="project" value="UniProtKB-SubCell"/>
</dbReference>
<evidence type="ECO:0000256" key="6">
    <source>
        <dbReference type="ARBA" id="ARBA00022694"/>
    </source>
</evidence>
<comment type="similarity">
    <text evidence="9">Belongs to the class I-like SAM-binding methyltransferase superfamily. TrmB family.</text>
</comment>
<evidence type="ECO:0000256" key="9">
    <source>
        <dbReference type="HAMAP-Rule" id="MF_03055"/>
    </source>
</evidence>
<dbReference type="eggNOG" id="KOG3115">
    <property type="taxonomic scope" value="Eukaryota"/>
</dbReference>
<keyword evidence="6 9" id="KW-0819">tRNA processing</keyword>
<evidence type="ECO:0000256" key="2">
    <source>
        <dbReference type="ARBA" id="ARBA00022555"/>
    </source>
</evidence>
<comment type="subcellular location">
    <subcellularLocation>
        <location evidence="9">Nucleus</location>
    </subcellularLocation>
</comment>
<dbReference type="CDD" id="cd02440">
    <property type="entry name" value="AdoMet_MTases"/>
    <property type="match status" value="1"/>
</dbReference>
<dbReference type="HAMAP" id="MF_03055">
    <property type="entry name" value="tRNA_methyltr_TrmB_euk"/>
    <property type="match status" value="1"/>
</dbReference>
<dbReference type="NCBIfam" id="TIGR00091">
    <property type="entry name" value="tRNA (guanosine(46)-N7)-methyltransferase TrmB"/>
    <property type="match status" value="1"/>
</dbReference>
<dbReference type="GeneID" id="15803729"/>
<evidence type="ECO:0000256" key="3">
    <source>
        <dbReference type="ARBA" id="ARBA00022603"/>
    </source>
</evidence>
<dbReference type="GO" id="GO:0043527">
    <property type="term" value="C:tRNA methyltransferase complex"/>
    <property type="evidence" value="ECO:0007669"/>
    <property type="project" value="TreeGrafter"/>
</dbReference>
<reference evidence="10 11" key="1">
    <citation type="journal article" date="2012" name="BMC Genomics">
        <title>Comparative genomic analysis and phylogenetic position of Theileria equi.</title>
        <authorList>
            <person name="Kappmeyer L.S."/>
            <person name="Thiagarajan M."/>
            <person name="Herndon D.R."/>
            <person name="Ramsay J.D."/>
            <person name="Caler E."/>
            <person name="Djikeng A."/>
            <person name="Gillespie J.J."/>
            <person name="Lau A.O."/>
            <person name="Roalson E.H."/>
            <person name="Silva J.C."/>
            <person name="Silva M.G."/>
            <person name="Suarez C.E."/>
            <person name="Ueti M.W."/>
            <person name="Nene V.M."/>
            <person name="Mealey R.H."/>
            <person name="Knowles D.P."/>
            <person name="Brayton K.A."/>
        </authorList>
    </citation>
    <scope>NUCLEOTIDE SEQUENCE [LARGE SCALE GENOMIC DNA]</scope>
    <source>
        <strain evidence="10 11">WA</strain>
    </source>
</reference>
<dbReference type="InterPro" id="IPR029063">
    <property type="entry name" value="SAM-dependent_MTases_sf"/>
</dbReference>
<sequence>MSHASEEEFGKDSDPLIEFPKKALYRQRAHCNPLSDSYIAYPASPRFVNWSKRYPRDGQEDTFLQFNTRDYPEDYSIVSGISRLFGVKTATESDDYPKVTILDIGCGYGGLLIYLSKLYPKELSLGMEIRDKVTNFVGKRILSLRKQHPGEYLNVSVVRTNSMKFLPNYVSKSQLGKMFFCFPDPHFKKSNWRRRIINYSLLSLYAYVMKSGGRLYIVTDVYELFVWMKNALDEHPLFVSLGKSEMEKDECYRNFDTVTEEGIKNAKNETETFKHVYYRI</sequence>
<evidence type="ECO:0000313" key="11">
    <source>
        <dbReference type="Proteomes" id="UP000031512"/>
    </source>
</evidence>
<feature type="binding site" evidence="9">
    <location>
        <begin position="128"/>
        <end position="129"/>
    </location>
    <ligand>
        <name>S-adenosyl-L-methionine</name>
        <dbReference type="ChEBI" id="CHEBI:59789"/>
    </ligand>
</feature>
<dbReference type="Pfam" id="PF02390">
    <property type="entry name" value="Methyltransf_4"/>
    <property type="match status" value="1"/>
</dbReference>
<dbReference type="SUPFAM" id="SSF53335">
    <property type="entry name" value="S-adenosyl-L-methionine-dependent methyltransferases"/>
    <property type="match status" value="1"/>
</dbReference>
<dbReference type="PANTHER" id="PTHR23417:SF16">
    <property type="entry name" value="TRNA (GUANINE-N(7)-)-METHYLTRANSFERASE"/>
    <property type="match status" value="1"/>
</dbReference>
<feature type="binding site" evidence="9">
    <location>
        <position position="105"/>
    </location>
    <ligand>
        <name>S-adenosyl-L-methionine</name>
        <dbReference type="ChEBI" id="CHEBI:59789"/>
    </ligand>
</feature>
<evidence type="ECO:0000256" key="4">
    <source>
        <dbReference type="ARBA" id="ARBA00022679"/>
    </source>
</evidence>
<proteinExistence type="inferred from homology"/>
<evidence type="ECO:0000256" key="8">
    <source>
        <dbReference type="ARBA" id="ARBA00023242"/>
    </source>
</evidence>
<dbReference type="Gene3D" id="3.40.50.150">
    <property type="entry name" value="Vaccinia Virus protein VP39"/>
    <property type="match status" value="1"/>
</dbReference>
<accession>L0AZ81</accession>
<dbReference type="RefSeq" id="XP_004829880.1">
    <property type="nucleotide sequence ID" value="XM_004829823.1"/>
</dbReference>
<dbReference type="EC" id="2.1.1.33" evidence="9"/>
<dbReference type="EMBL" id="CP001669">
    <property type="protein sequence ID" value="AFZ80214.1"/>
    <property type="molecule type" value="Genomic_DNA"/>
</dbReference>
<name>L0AZ81_THEEQ</name>
<dbReference type="InterPro" id="IPR025763">
    <property type="entry name" value="Trm8_euk"/>
</dbReference>
<dbReference type="UniPathway" id="UPA00989"/>
<keyword evidence="11" id="KW-1185">Reference proteome</keyword>
<dbReference type="GO" id="GO:0008176">
    <property type="term" value="F:tRNA (guanine(46)-N7)-methyltransferase activity"/>
    <property type="evidence" value="ECO:0007669"/>
    <property type="project" value="UniProtKB-UniRule"/>
</dbReference>
<evidence type="ECO:0000256" key="7">
    <source>
        <dbReference type="ARBA" id="ARBA00022884"/>
    </source>
</evidence>
<gene>
    <name evidence="10" type="ORF">BEWA_030670</name>
</gene>
<dbReference type="STRING" id="1537102.L0AZ81"/>
<feature type="binding site" evidence="9">
    <location>
        <position position="181"/>
    </location>
    <ligand>
        <name>S-adenosyl-L-methionine</name>
        <dbReference type="ChEBI" id="CHEBI:59789"/>
    </ligand>
</feature>
<evidence type="ECO:0000256" key="5">
    <source>
        <dbReference type="ARBA" id="ARBA00022691"/>
    </source>
</evidence>
<comment type="function">
    <text evidence="9">Catalyzes the formation of N(7)-methylguanine at position 46 (m7G46) in tRNA.</text>
</comment>
<dbReference type="OrthoDB" id="47276at2759"/>
<dbReference type="PANTHER" id="PTHR23417">
    <property type="entry name" value="3-DEOXY-D-MANNO-OCTULOSONIC-ACID TRANSFERASE/TRNA GUANINE-N 7 - -METHYLTRANSFERASE"/>
    <property type="match status" value="1"/>
</dbReference>
<dbReference type="AlphaFoldDB" id="L0AZ81"/>
<dbReference type="KEGG" id="beq:BEWA_030670"/>
<keyword evidence="2 9" id="KW-0820">tRNA-binding</keyword>
<dbReference type="PROSITE" id="PS51625">
    <property type="entry name" value="SAM_MT_TRMB"/>
    <property type="match status" value="1"/>
</dbReference>
<keyword evidence="7 9" id="KW-0694">RNA-binding</keyword>
<protein>
    <recommendedName>
        <fullName evidence="9">tRNA (guanine-N(7)-)-methyltransferase</fullName>
        <ecNumber evidence="9">2.1.1.33</ecNumber>
    </recommendedName>
    <alternativeName>
        <fullName evidence="9">tRNA (guanine(46)-N(7))-methyltransferase</fullName>
    </alternativeName>
    <alternativeName>
        <fullName evidence="9">tRNA(m7G46)-methyltransferase</fullName>
    </alternativeName>
</protein>
<keyword evidence="8 9" id="KW-0539">Nucleus</keyword>
<feature type="binding site" evidence="9">
    <location>
        <begin position="161"/>
        <end position="162"/>
    </location>
    <ligand>
        <name>S-adenosyl-L-methionine</name>
        <dbReference type="ChEBI" id="CHEBI:59789"/>
    </ligand>
</feature>
<organism evidence="10 11">
    <name type="scientific">Theileria equi strain WA</name>
    <dbReference type="NCBI Taxonomy" id="1537102"/>
    <lineage>
        <taxon>Eukaryota</taxon>
        <taxon>Sar</taxon>
        <taxon>Alveolata</taxon>
        <taxon>Apicomplexa</taxon>
        <taxon>Aconoidasida</taxon>
        <taxon>Piroplasmida</taxon>
        <taxon>Theileriidae</taxon>
        <taxon>Theileria</taxon>
    </lineage>
</organism>
<keyword evidence="5 9" id="KW-0949">S-adenosyl-L-methionine</keyword>
<evidence type="ECO:0000313" key="10">
    <source>
        <dbReference type="EMBL" id="AFZ80214.1"/>
    </source>
</evidence>
<dbReference type="VEuPathDB" id="PiroplasmaDB:BEWA_030670"/>
<comment type="pathway">
    <text evidence="9">tRNA modification; N(7)-methylguanine-tRNA biosynthesis.</text>
</comment>